<dbReference type="InterPro" id="IPR010998">
    <property type="entry name" value="Integrase_recombinase_N"/>
</dbReference>
<feature type="domain" description="Tyr recombinase" evidence="4">
    <location>
        <begin position="161"/>
        <end position="347"/>
    </location>
</feature>
<dbReference type="AlphaFoldDB" id="A0A5E5AGP7"/>
<sequence length="363" mass="41378">MSIRRHGKKFQVRVTAKGHTVTQSFDTEVEAQRWEAQQKVLFACGVVEQRLRATISLKLTLADAIDRYTAEILPIKRGRDSEQYLLKYWKIAALAKRRVDTITRQDLVAERDKLLRSSLAPASARRYLDCLSAVLTACCRDWMLLETNPMSQIRKPSNSKPRERRVAPKELGYLLHAARFSPDLQAMIRIALETGMRRSEILSLEWRFVDLEKRVVWLPLTKNGDTRTVPLSREATRTIAALPLRVDGKLFSKNGTSLSAAFQRAVKRARQTYELDKNNAGSALDDLARDPFLQDLRFHDLRHERISSLVEGGFNLIEVAAISGHRTMQCLKRYSHLQTSMLIDKLDGMSKTMLPNEASKSDS</sequence>
<evidence type="ECO:0000313" key="6">
    <source>
        <dbReference type="Proteomes" id="UP000414136"/>
    </source>
</evidence>
<dbReference type="PROSITE" id="PS51898">
    <property type="entry name" value="TYR_RECOMBINASE"/>
    <property type="match status" value="1"/>
</dbReference>
<evidence type="ECO:0000256" key="2">
    <source>
        <dbReference type="ARBA" id="ARBA00023125"/>
    </source>
</evidence>
<gene>
    <name evidence="5" type="ORF">PCA31118_03943</name>
</gene>
<dbReference type="Gene3D" id="1.10.150.130">
    <property type="match status" value="1"/>
</dbReference>
<keyword evidence="6" id="KW-1185">Reference proteome</keyword>
<evidence type="ECO:0000259" key="4">
    <source>
        <dbReference type="PROSITE" id="PS51898"/>
    </source>
</evidence>
<dbReference type="EMBL" id="CABPSQ010000008">
    <property type="protein sequence ID" value="VVE71673.1"/>
    <property type="molecule type" value="Genomic_DNA"/>
</dbReference>
<reference evidence="5 6" key="1">
    <citation type="submission" date="2019-08" db="EMBL/GenBank/DDBJ databases">
        <authorList>
            <person name="Peeters C."/>
        </authorList>
    </citation>
    <scope>NUCLEOTIDE SEQUENCE [LARGE SCALE GENOMIC DNA]</scope>
    <source>
        <strain evidence="5 6">LMG 31118</strain>
    </source>
</reference>
<dbReference type="InterPro" id="IPR050090">
    <property type="entry name" value="Tyrosine_recombinase_XerCD"/>
</dbReference>
<dbReference type="GO" id="GO:0006310">
    <property type="term" value="P:DNA recombination"/>
    <property type="evidence" value="ECO:0007669"/>
    <property type="project" value="UniProtKB-KW"/>
</dbReference>
<dbReference type="Gene3D" id="1.10.443.10">
    <property type="entry name" value="Intergrase catalytic core"/>
    <property type="match status" value="1"/>
</dbReference>
<dbReference type="CDD" id="cd00796">
    <property type="entry name" value="INT_Rci_Hp1_C"/>
    <property type="match status" value="1"/>
</dbReference>
<dbReference type="InterPro" id="IPR013762">
    <property type="entry name" value="Integrase-like_cat_sf"/>
</dbReference>
<evidence type="ECO:0000313" key="5">
    <source>
        <dbReference type="EMBL" id="VVE71673.1"/>
    </source>
</evidence>
<dbReference type="RefSeq" id="WP_150626740.1">
    <property type="nucleotide sequence ID" value="NZ_CABPSQ010000008.1"/>
</dbReference>
<keyword evidence="2" id="KW-0238">DNA-binding</keyword>
<dbReference type="Pfam" id="PF00589">
    <property type="entry name" value="Phage_integrase"/>
    <property type="match status" value="1"/>
</dbReference>
<accession>A0A5E5AGP7</accession>
<keyword evidence="3" id="KW-0233">DNA recombination</keyword>
<dbReference type="PANTHER" id="PTHR30349:SF94">
    <property type="entry name" value="INTEGRASE_RECOMBINASE HI_1414-RELATED"/>
    <property type="match status" value="1"/>
</dbReference>
<keyword evidence="1" id="KW-0229">DNA integration</keyword>
<name>A0A5E5AGP7_9BURK</name>
<dbReference type="GO" id="GO:0015074">
    <property type="term" value="P:DNA integration"/>
    <property type="evidence" value="ECO:0007669"/>
    <property type="project" value="UniProtKB-KW"/>
</dbReference>
<dbReference type="Proteomes" id="UP000414136">
    <property type="component" value="Unassembled WGS sequence"/>
</dbReference>
<dbReference type="PANTHER" id="PTHR30349">
    <property type="entry name" value="PHAGE INTEGRASE-RELATED"/>
    <property type="match status" value="1"/>
</dbReference>
<dbReference type="InterPro" id="IPR011010">
    <property type="entry name" value="DNA_brk_join_enz"/>
</dbReference>
<proteinExistence type="predicted"/>
<evidence type="ECO:0000256" key="1">
    <source>
        <dbReference type="ARBA" id="ARBA00022908"/>
    </source>
</evidence>
<organism evidence="5 6">
    <name type="scientific">Pandoraea captiosa</name>
    <dbReference type="NCBI Taxonomy" id="2508302"/>
    <lineage>
        <taxon>Bacteria</taxon>
        <taxon>Pseudomonadati</taxon>
        <taxon>Pseudomonadota</taxon>
        <taxon>Betaproteobacteria</taxon>
        <taxon>Burkholderiales</taxon>
        <taxon>Burkholderiaceae</taxon>
        <taxon>Pandoraea</taxon>
    </lineage>
</organism>
<dbReference type="SUPFAM" id="SSF56349">
    <property type="entry name" value="DNA breaking-rejoining enzymes"/>
    <property type="match status" value="1"/>
</dbReference>
<dbReference type="OrthoDB" id="662444at2"/>
<protein>
    <submittedName>
        <fullName evidence="5">Integrase</fullName>
    </submittedName>
</protein>
<evidence type="ECO:0000256" key="3">
    <source>
        <dbReference type="ARBA" id="ARBA00023172"/>
    </source>
</evidence>
<dbReference type="GO" id="GO:0003677">
    <property type="term" value="F:DNA binding"/>
    <property type="evidence" value="ECO:0007669"/>
    <property type="project" value="UniProtKB-KW"/>
</dbReference>
<dbReference type="InterPro" id="IPR002104">
    <property type="entry name" value="Integrase_catalytic"/>
</dbReference>